<reference evidence="2 3" key="1">
    <citation type="submission" date="2021-08" db="EMBL/GenBank/DDBJ databases">
        <title>Devosia salina sp. nov., isolated from the South China Sea sediment.</title>
        <authorList>
            <person name="Zhou Z."/>
        </authorList>
    </citation>
    <scope>NUCLEOTIDE SEQUENCE [LARGE SCALE GENOMIC DNA]</scope>
    <source>
        <strain evidence="2 3">SCS-3</strain>
    </source>
</reference>
<dbReference type="InterPro" id="IPR037523">
    <property type="entry name" value="VOC_core"/>
</dbReference>
<gene>
    <name evidence="2" type="ORF">K1X15_16950</name>
</gene>
<evidence type="ECO:0000259" key="1">
    <source>
        <dbReference type="PROSITE" id="PS51819"/>
    </source>
</evidence>
<dbReference type="InterPro" id="IPR029068">
    <property type="entry name" value="Glyas_Bleomycin-R_OHBP_Dase"/>
</dbReference>
<dbReference type="Proteomes" id="UP000825799">
    <property type="component" value="Chromosome"/>
</dbReference>
<proteinExistence type="predicted"/>
<dbReference type="PROSITE" id="PS51819">
    <property type="entry name" value="VOC"/>
    <property type="match status" value="1"/>
</dbReference>
<name>A0ABX8WDX0_9HYPH</name>
<dbReference type="RefSeq" id="WP_220304769.1">
    <property type="nucleotide sequence ID" value="NZ_CP080590.1"/>
</dbReference>
<organism evidence="2 3">
    <name type="scientific">Devosia salina</name>
    <dbReference type="NCBI Taxonomy" id="2860336"/>
    <lineage>
        <taxon>Bacteria</taxon>
        <taxon>Pseudomonadati</taxon>
        <taxon>Pseudomonadota</taxon>
        <taxon>Alphaproteobacteria</taxon>
        <taxon>Hyphomicrobiales</taxon>
        <taxon>Devosiaceae</taxon>
        <taxon>Devosia</taxon>
    </lineage>
</organism>
<dbReference type="Gene3D" id="3.10.180.10">
    <property type="entry name" value="2,3-Dihydroxybiphenyl 1,2-Dioxygenase, domain 1"/>
    <property type="match status" value="1"/>
</dbReference>
<dbReference type="SUPFAM" id="SSF54593">
    <property type="entry name" value="Glyoxalase/Bleomycin resistance protein/Dihydroxybiphenyl dioxygenase"/>
    <property type="match status" value="1"/>
</dbReference>
<keyword evidence="3" id="KW-1185">Reference proteome</keyword>
<dbReference type="EMBL" id="CP080590">
    <property type="protein sequence ID" value="QYO76279.1"/>
    <property type="molecule type" value="Genomic_DNA"/>
</dbReference>
<dbReference type="Pfam" id="PF00903">
    <property type="entry name" value="Glyoxalase"/>
    <property type="match status" value="1"/>
</dbReference>
<accession>A0ABX8WDX0</accession>
<feature type="domain" description="VOC" evidence="1">
    <location>
        <begin position="7"/>
        <end position="120"/>
    </location>
</feature>
<evidence type="ECO:0000313" key="2">
    <source>
        <dbReference type="EMBL" id="QYO76279.1"/>
    </source>
</evidence>
<protein>
    <submittedName>
        <fullName evidence="2">VOC family protein</fullName>
    </submittedName>
</protein>
<sequence length="129" mass="14580">MQDVNPARFGIILKTEKIAECVKFYQDVLSLKLWYQKPDLFCFHFGADSYLMVERGGVTSGLRKGAETNPVVLRFDVPDVDRAADRIAGLGIDVEVLRFEWGTIAIFSDPDGNPCEFKNADDPYFELQP</sequence>
<evidence type="ECO:0000313" key="3">
    <source>
        <dbReference type="Proteomes" id="UP000825799"/>
    </source>
</evidence>
<dbReference type="InterPro" id="IPR004360">
    <property type="entry name" value="Glyas_Fos-R_dOase_dom"/>
</dbReference>